<dbReference type="EMBL" id="CM017660">
    <property type="protein sequence ID" value="TYI50890.1"/>
    <property type="molecule type" value="Genomic_DNA"/>
</dbReference>
<evidence type="ECO:0000313" key="2">
    <source>
        <dbReference type="EMBL" id="TYI50890.1"/>
    </source>
</evidence>
<dbReference type="Proteomes" id="UP000323597">
    <property type="component" value="Chromosome D12"/>
</dbReference>
<gene>
    <name evidence="2" type="ORF">E1A91_D12G136100v1</name>
</gene>
<keyword evidence="1" id="KW-0812">Transmembrane</keyword>
<keyword evidence="1" id="KW-1133">Transmembrane helix</keyword>
<proteinExistence type="predicted"/>
<name>A0A5D2SE61_GOSMU</name>
<feature type="transmembrane region" description="Helical" evidence="1">
    <location>
        <begin position="66"/>
        <end position="88"/>
    </location>
</feature>
<feature type="transmembrane region" description="Helical" evidence="1">
    <location>
        <begin position="39"/>
        <end position="60"/>
    </location>
</feature>
<keyword evidence="3" id="KW-1185">Reference proteome</keyword>
<dbReference type="AlphaFoldDB" id="A0A5D2SE61"/>
<protein>
    <submittedName>
        <fullName evidence="2">Uncharacterized protein</fullName>
    </submittedName>
</protein>
<evidence type="ECO:0000256" key="1">
    <source>
        <dbReference type="SAM" id="Phobius"/>
    </source>
</evidence>
<reference evidence="2 3" key="1">
    <citation type="submission" date="2019-07" db="EMBL/GenBank/DDBJ databases">
        <title>WGS assembly of Gossypium mustelinum.</title>
        <authorList>
            <person name="Chen Z.J."/>
            <person name="Sreedasyam A."/>
            <person name="Ando A."/>
            <person name="Song Q."/>
            <person name="De L."/>
            <person name="Hulse-Kemp A."/>
            <person name="Ding M."/>
            <person name="Ye W."/>
            <person name="Kirkbride R."/>
            <person name="Jenkins J."/>
            <person name="Plott C."/>
            <person name="Lovell J."/>
            <person name="Lin Y.-M."/>
            <person name="Vaughn R."/>
            <person name="Liu B."/>
            <person name="Li W."/>
            <person name="Simpson S."/>
            <person name="Scheffler B."/>
            <person name="Saski C."/>
            <person name="Grover C."/>
            <person name="Hu G."/>
            <person name="Conover J."/>
            <person name="Carlson J."/>
            <person name="Shu S."/>
            <person name="Boston L."/>
            <person name="Williams M."/>
            <person name="Peterson D."/>
            <person name="Mcgee K."/>
            <person name="Jones D."/>
            <person name="Wendel J."/>
            <person name="Stelly D."/>
            <person name="Grimwood J."/>
            <person name="Schmutz J."/>
        </authorList>
    </citation>
    <scope>NUCLEOTIDE SEQUENCE [LARGE SCALE GENOMIC DNA]</scope>
    <source>
        <strain evidence="2">1408120.09</strain>
    </source>
</reference>
<accession>A0A5D2SE61</accession>
<organism evidence="2 3">
    <name type="scientific">Gossypium mustelinum</name>
    <name type="common">Cotton</name>
    <name type="synonym">Gossypium caicoense</name>
    <dbReference type="NCBI Taxonomy" id="34275"/>
    <lineage>
        <taxon>Eukaryota</taxon>
        <taxon>Viridiplantae</taxon>
        <taxon>Streptophyta</taxon>
        <taxon>Embryophyta</taxon>
        <taxon>Tracheophyta</taxon>
        <taxon>Spermatophyta</taxon>
        <taxon>Magnoliopsida</taxon>
        <taxon>eudicotyledons</taxon>
        <taxon>Gunneridae</taxon>
        <taxon>Pentapetalae</taxon>
        <taxon>rosids</taxon>
        <taxon>malvids</taxon>
        <taxon>Malvales</taxon>
        <taxon>Malvaceae</taxon>
        <taxon>Malvoideae</taxon>
        <taxon>Gossypium</taxon>
    </lineage>
</organism>
<evidence type="ECO:0000313" key="3">
    <source>
        <dbReference type="Proteomes" id="UP000323597"/>
    </source>
</evidence>
<keyword evidence="1" id="KW-0472">Membrane</keyword>
<sequence>MWKSLQSNPIASQLMKLFRSLALEGVAGKLQSLATLKNLFNYFTVKFGFLLLKSWGILVIQACLPFYYYYLTNKISLALMLLLLLLVFSKF</sequence>